<keyword evidence="7" id="KW-1185">Reference proteome</keyword>
<dbReference type="InterPro" id="IPR000943">
    <property type="entry name" value="RNA_pol_sigma70"/>
</dbReference>
<evidence type="ECO:0000259" key="5">
    <source>
        <dbReference type="PROSITE" id="PS00715"/>
    </source>
</evidence>
<accession>A0ABS7EJW7</accession>
<dbReference type="InterPro" id="IPR013324">
    <property type="entry name" value="RNA_pol_sigma_r3/r4-like"/>
</dbReference>
<name>A0ABS7EJW7_9GAMM</name>
<dbReference type="Gene3D" id="1.10.601.10">
    <property type="entry name" value="RNA Polymerase Primary Sigma Factor"/>
    <property type="match status" value="1"/>
</dbReference>
<feature type="domain" description="RNA polymerase sigma-70" evidence="5">
    <location>
        <begin position="112"/>
        <end position="125"/>
    </location>
</feature>
<reference evidence="6" key="1">
    <citation type="submission" date="2021-07" db="EMBL/GenBank/DDBJ databases">
        <title>Neiella marina sp. nov., isolated from the intestinal content of sea cucumber Apostichopus japonicus.</title>
        <authorList>
            <person name="Bai X."/>
        </authorList>
    </citation>
    <scope>NUCLEOTIDE SEQUENCE</scope>
    <source>
        <strain evidence="6">126</strain>
    </source>
</reference>
<dbReference type="InterPro" id="IPR014284">
    <property type="entry name" value="RNA_pol_sigma-70_dom"/>
</dbReference>
<dbReference type="PANTHER" id="PTHR30603:SF67">
    <property type="entry name" value="RNA POLYMERASE SIGMA FACTOR RPOS"/>
    <property type="match status" value="1"/>
</dbReference>
<dbReference type="PRINTS" id="PR00046">
    <property type="entry name" value="SIGMA70FCT"/>
</dbReference>
<evidence type="ECO:0000256" key="4">
    <source>
        <dbReference type="ARBA" id="ARBA00023163"/>
    </source>
</evidence>
<dbReference type="PANTHER" id="PTHR30603">
    <property type="entry name" value="RNA POLYMERASE SIGMA FACTOR RPO"/>
    <property type="match status" value="1"/>
</dbReference>
<organism evidence="6 7">
    <name type="scientific">Neiella holothuriorum</name>
    <dbReference type="NCBI Taxonomy" id="2870530"/>
    <lineage>
        <taxon>Bacteria</taxon>
        <taxon>Pseudomonadati</taxon>
        <taxon>Pseudomonadota</taxon>
        <taxon>Gammaproteobacteria</taxon>
        <taxon>Alteromonadales</taxon>
        <taxon>Echinimonadaceae</taxon>
        <taxon>Neiella</taxon>
    </lineage>
</organism>
<dbReference type="EMBL" id="JAHZSS010000026">
    <property type="protein sequence ID" value="MBW8192647.1"/>
    <property type="molecule type" value="Genomic_DNA"/>
</dbReference>
<dbReference type="Pfam" id="PF04545">
    <property type="entry name" value="Sigma70_r4"/>
    <property type="match status" value="1"/>
</dbReference>
<dbReference type="InterPro" id="IPR007627">
    <property type="entry name" value="RNA_pol_sigma70_r2"/>
</dbReference>
<keyword evidence="3" id="KW-0238">DNA-binding</keyword>
<dbReference type="SUPFAM" id="SSF88946">
    <property type="entry name" value="Sigma2 domain of RNA polymerase sigma factors"/>
    <property type="match status" value="1"/>
</dbReference>
<comment type="caution">
    <text evidence="6">The sequence shown here is derived from an EMBL/GenBank/DDBJ whole genome shotgun (WGS) entry which is preliminary data.</text>
</comment>
<dbReference type="PROSITE" id="PS00715">
    <property type="entry name" value="SIGMA70_1"/>
    <property type="match status" value="1"/>
</dbReference>
<evidence type="ECO:0000256" key="2">
    <source>
        <dbReference type="ARBA" id="ARBA00023082"/>
    </source>
</evidence>
<dbReference type="Proteomes" id="UP001166251">
    <property type="component" value="Unassembled WGS sequence"/>
</dbReference>
<dbReference type="Pfam" id="PF04539">
    <property type="entry name" value="Sigma70_r3"/>
    <property type="match status" value="1"/>
</dbReference>
<evidence type="ECO:0000313" key="6">
    <source>
        <dbReference type="EMBL" id="MBW8192647.1"/>
    </source>
</evidence>
<gene>
    <name evidence="6" type="primary">rpoS</name>
    <name evidence="6" type="ORF">K0504_16535</name>
</gene>
<dbReference type="InterPro" id="IPR009042">
    <property type="entry name" value="RNA_pol_sigma70_r1_2"/>
</dbReference>
<dbReference type="Pfam" id="PF00140">
    <property type="entry name" value="Sigma70_r1_2"/>
    <property type="match status" value="1"/>
</dbReference>
<protein>
    <submittedName>
        <fullName evidence="6">RNA polymerase sigma factor RpoS</fullName>
    </submittedName>
</protein>
<keyword evidence="4" id="KW-0804">Transcription</keyword>
<dbReference type="InterPro" id="IPR007630">
    <property type="entry name" value="RNA_pol_sigma70_r4"/>
</dbReference>
<dbReference type="NCBIfam" id="TIGR02937">
    <property type="entry name" value="sigma70-ECF"/>
    <property type="match status" value="1"/>
</dbReference>
<dbReference type="InterPro" id="IPR036388">
    <property type="entry name" value="WH-like_DNA-bd_sf"/>
</dbReference>
<dbReference type="Gene3D" id="1.10.10.10">
    <property type="entry name" value="Winged helix-like DNA-binding domain superfamily/Winged helix DNA-binding domain"/>
    <property type="match status" value="2"/>
</dbReference>
<dbReference type="InterPro" id="IPR007624">
    <property type="entry name" value="RNA_pol_sigma70_r3"/>
</dbReference>
<dbReference type="Pfam" id="PF04542">
    <property type="entry name" value="Sigma70_r2"/>
    <property type="match status" value="1"/>
</dbReference>
<dbReference type="InterPro" id="IPR050239">
    <property type="entry name" value="Sigma-70_RNA_pol_init_factors"/>
</dbReference>
<keyword evidence="1" id="KW-0805">Transcription regulation</keyword>
<dbReference type="NCBIfam" id="NF004207">
    <property type="entry name" value="PRK05657.1"/>
    <property type="match status" value="1"/>
</dbReference>
<sequence length="326" mass="37202">MEQQTIGFNTNHVANINLSDIDASLAELEQQELDQQFQDTITQNQRKTIDPNQMYFDEIGRFPLLTAKEEVVLALKVQQGDEQAKKRMVESNLRLVVKLARRYMNRGLTLLDLIEEGNIGLIRGVEKFDPERGFRFSTYATWWIRDGIERAIMNQSRTIRLPIHLIKEMNVYLRTAKEMAKSLGNEPTAEQLAQKMDKPVADVHRMLKLNETTSSLDITVGKNEDTPLVDLLADEYQAETDQTLQTNTVNSVLVECLDVLEPKLRNIIARRFGLLGQEPATLSDIGKEMGVSRQNIAHFQTKALIQLRSMFKEKGIAMDEVMSCFS</sequence>
<evidence type="ECO:0000256" key="1">
    <source>
        <dbReference type="ARBA" id="ARBA00023015"/>
    </source>
</evidence>
<evidence type="ECO:0000313" key="7">
    <source>
        <dbReference type="Proteomes" id="UP001166251"/>
    </source>
</evidence>
<dbReference type="SUPFAM" id="SSF88659">
    <property type="entry name" value="Sigma3 and sigma4 domains of RNA polymerase sigma factors"/>
    <property type="match status" value="2"/>
</dbReference>
<dbReference type="RefSeq" id="WP_220105269.1">
    <property type="nucleotide sequence ID" value="NZ_JAHZSS010000026.1"/>
</dbReference>
<proteinExistence type="predicted"/>
<dbReference type="InterPro" id="IPR013325">
    <property type="entry name" value="RNA_pol_sigma_r2"/>
</dbReference>
<keyword evidence="2" id="KW-0731">Sigma factor</keyword>
<evidence type="ECO:0000256" key="3">
    <source>
        <dbReference type="ARBA" id="ARBA00023125"/>
    </source>
</evidence>